<proteinExistence type="predicted"/>
<evidence type="ECO:0000313" key="7">
    <source>
        <dbReference type="EMBL" id="KRL57314.1"/>
    </source>
</evidence>
<dbReference type="EMBL" id="AZFF01000001">
    <property type="protein sequence ID" value="KRL57314.1"/>
    <property type="molecule type" value="Genomic_DNA"/>
</dbReference>
<dbReference type="Gene3D" id="3.40.50.10240">
    <property type="entry name" value="Thiamin pyrophosphokinase, catalytic domain"/>
    <property type="match status" value="1"/>
</dbReference>
<keyword evidence="1" id="KW-0808">Transferase</keyword>
<dbReference type="GO" id="GO:0030975">
    <property type="term" value="F:thiamine binding"/>
    <property type="evidence" value="ECO:0007669"/>
    <property type="project" value="InterPro"/>
</dbReference>
<evidence type="ECO:0000256" key="2">
    <source>
        <dbReference type="ARBA" id="ARBA00022741"/>
    </source>
</evidence>
<dbReference type="InterPro" id="IPR007371">
    <property type="entry name" value="TPK_catalytic"/>
</dbReference>
<dbReference type="GO" id="GO:0004788">
    <property type="term" value="F:thiamine diphosphokinase activity"/>
    <property type="evidence" value="ECO:0007669"/>
    <property type="project" value="UniProtKB-UniRule"/>
</dbReference>
<dbReference type="Pfam" id="PF04265">
    <property type="entry name" value="TPK_B1_binding"/>
    <property type="match status" value="1"/>
</dbReference>
<dbReference type="OrthoDB" id="9804377at2"/>
<dbReference type="SUPFAM" id="SSF63999">
    <property type="entry name" value="Thiamin pyrophosphokinase, catalytic domain"/>
    <property type="match status" value="1"/>
</dbReference>
<dbReference type="SMART" id="SM00983">
    <property type="entry name" value="TPK_B1_binding"/>
    <property type="match status" value="1"/>
</dbReference>
<dbReference type="InterPro" id="IPR007373">
    <property type="entry name" value="Thiamin_PyroPKinase_B1-bd"/>
</dbReference>
<evidence type="ECO:0000256" key="3">
    <source>
        <dbReference type="ARBA" id="ARBA00022777"/>
    </source>
</evidence>
<sequence length="238" mass="26430">MVKTSGTPQSLERLNILVGGPQSEWPDDLVSGAVSGPWIGVDRGAIRLLQLGITPLIALGDFDSSTDEEFGRVRKAVSDLRQVGSAKDETDTQMGVSVAMTEFDAHEIVVYGATGGRLDHLLANVFLPLEPRYRAVVNRLTYVDRQNTMRFYVPGTYQLQRESDKRYLAFVTFGPVRQLTLPDERYHLDHADITRPVSFASNEFVGDTASFSFTSGIVGVIQSRDLKDNRAERYDLNA</sequence>
<reference evidence="7 8" key="1">
    <citation type="journal article" date="2015" name="Genome Announc.">
        <title>Expanding the biotechnology potential of lactobacilli through comparative genomics of 213 strains and associated genera.</title>
        <authorList>
            <person name="Sun Z."/>
            <person name="Harris H.M."/>
            <person name="McCann A."/>
            <person name="Guo C."/>
            <person name="Argimon S."/>
            <person name="Zhang W."/>
            <person name="Yang X."/>
            <person name="Jeffery I.B."/>
            <person name="Cooney J.C."/>
            <person name="Kagawa T.F."/>
            <person name="Liu W."/>
            <person name="Song Y."/>
            <person name="Salvetti E."/>
            <person name="Wrobel A."/>
            <person name="Rasinkangas P."/>
            <person name="Parkhill J."/>
            <person name="Rea M.C."/>
            <person name="O'Sullivan O."/>
            <person name="Ritari J."/>
            <person name="Douillard F.P."/>
            <person name="Paul Ross R."/>
            <person name="Yang R."/>
            <person name="Briner A.E."/>
            <person name="Felis G.E."/>
            <person name="de Vos W.M."/>
            <person name="Barrangou R."/>
            <person name="Klaenhammer T.R."/>
            <person name="Caufield P.W."/>
            <person name="Cui Y."/>
            <person name="Zhang H."/>
            <person name="O'Toole P.W."/>
        </authorList>
    </citation>
    <scope>NUCLEOTIDE SEQUENCE [LARGE SCALE GENOMIC DNA]</scope>
    <source>
        <strain evidence="7 8">DSM 15814</strain>
    </source>
</reference>
<accession>A0A0R1RT76</accession>
<dbReference type="InterPro" id="IPR006282">
    <property type="entry name" value="Thi_PPkinase"/>
</dbReference>
<dbReference type="RefSeq" id="WP_017261784.1">
    <property type="nucleotide sequence ID" value="NZ_AUAW01000001.1"/>
</dbReference>
<organism evidence="7 8">
    <name type="scientific">Furfurilactobacillus rossiae DSM 15814</name>
    <dbReference type="NCBI Taxonomy" id="1114972"/>
    <lineage>
        <taxon>Bacteria</taxon>
        <taxon>Bacillati</taxon>
        <taxon>Bacillota</taxon>
        <taxon>Bacilli</taxon>
        <taxon>Lactobacillales</taxon>
        <taxon>Lactobacillaceae</taxon>
        <taxon>Furfurilactobacillus</taxon>
    </lineage>
</organism>
<dbReference type="PANTHER" id="PTHR41299:SF1">
    <property type="entry name" value="THIAMINE PYROPHOSPHOKINASE"/>
    <property type="match status" value="1"/>
</dbReference>
<dbReference type="PATRIC" id="fig|1114972.6.peg.327"/>
<dbReference type="Proteomes" id="UP000051999">
    <property type="component" value="Unassembled WGS sequence"/>
</dbReference>
<evidence type="ECO:0000259" key="6">
    <source>
        <dbReference type="SMART" id="SM00983"/>
    </source>
</evidence>
<protein>
    <recommendedName>
        <fullName evidence="5">Thiamine diphosphokinase</fullName>
        <ecNumber evidence="5">2.7.6.2</ecNumber>
    </recommendedName>
</protein>
<name>A0A0R1RT76_9LACO</name>
<dbReference type="CDD" id="cd07995">
    <property type="entry name" value="TPK"/>
    <property type="match status" value="1"/>
</dbReference>
<comment type="caution">
    <text evidence="7">The sequence shown here is derived from an EMBL/GenBank/DDBJ whole genome shotgun (WGS) entry which is preliminary data.</text>
</comment>
<dbReference type="GO" id="GO:0006772">
    <property type="term" value="P:thiamine metabolic process"/>
    <property type="evidence" value="ECO:0007669"/>
    <property type="project" value="UniProtKB-UniRule"/>
</dbReference>
<dbReference type="PANTHER" id="PTHR41299">
    <property type="entry name" value="THIAMINE PYROPHOSPHOKINASE"/>
    <property type="match status" value="1"/>
</dbReference>
<gene>
    <name evidence="7" type="ORF">FD35_GL000327</name>
</gene>
<dbReference type="eggNOG" id="COG1564">
    <property type="taxonomic scope" value="Bacteria"/>
</dbReference>
<dbReference type="AlphaFoldDB" id="A0A0R1RT76"/>
<keyword evidence="2" id="KW-0547">Nucleotide-binding</keyword>
<evidence type="ECO:0000313" key="8">
    <source>
        <dbReference type="Proteomes" id="UP000051999"/>
    </source>
</evidence>
<dbReference type="EC" id="2.7.6.2" evidence="5"/>
<keyword evidence="3 7" id="KW-0418">Kinase</keyword>
<dbReference type="InterPro" id="IPR053149">
    <property type="entry name" value="TPK"/>
</dbReference>
<dbReference type="STRING" id="1114972.FD35_GL000327"/>
<dbReference type="GO" id="GO:0009229">
    <property type="term" value="P:thiamine diphosphate biosynthetic process"/>
    <property type="evidence" value="ECO:0007669"/>
    <property type="project" value="InterPro"/>
</dbReference>
<dbReference type="Pfam" id="PF04263">
    <property type="entry name" value="TPK_catalytic"/>
    <property type="match status" value="1"/>
</dbReference>
<feature type="domain" description="Thiamin pyrophosphokinase thiamin-binding" evidence="6">
    <location>
        <begin position="155"/>
        <end position="217"/>
    </location>
</feature>
<keyword evidence="4" id="KW-0067">ATP-binding</keyword>
<dbReference type="GO" id="GO:0016301">
    <property type="term" value="F:kinase activity"/>
    <property type="evidence" value="ECO:0007669"/>
    <property type="project" value="UniProtKB-KW"/>
</dbReference>
<keyword evidence="8" id="KW-1185">Reference proteome</keyword>
<dbReference type="InterPro" id="IPR036759">
    <property type="entry name" value="TPK_catalytic_sf"/>
</dbReference>
<evidence type="ECO:0000256" key="5">
    <source>
        <dbReference type="NCBIfam" id="TIGR01378"/>
    </source>
</evidence>
<evidence type="ECO:0000256" key="1">
    <source>
        <dbReference type="ARBA" id="ARBA00022679"/>
    </source>
</evidence>
<dbReference type="NCBIfam" id="TIGR01378">
    <property type="entry name" value="thi_PPkinase"/>
    <property type="match status" value="1"/>
</dbReference>
<evidence type="ECO:0000256" key="4">
    <source>
        <dbReference type="ARBA" id="ARBA00022840"/>
    </source>
</evidence>
<dbReference type="GO" id="GO:0005524">
    <property type="term" value="F:ATP binding"/>
    <property type="evidence" value="ECO:0007669"/>
    <property type="project" value="UniProtKB-KW"/>
</dbReference>